<reference evidence="3" key="1">
    <citation type="journal article" date="2021" name="Syst. Appl. Microbiol.">
        <title>Roseomonas hellenica sp. nov., isolated from roots of wild-growing Alkanna tinctoria.</title>
        <authorList>
            <person name="Rat A."/>
            <person name="Naranjo H.D."/>
            <person name="Lebbe L."/>
            <person name="Cnockaert M."/>
            <person name="Krigas N."/>
            <person name="Grigoriadou K."/>
            <person name="Maloupa E."/>
            <person name="Willems A."/>
        </authorList>
    </citation>
    <scope>NUCLEOTIDE SEQUENCE [LARGE SCALE GENOMIC DNA]</scope>
    <source>
        <strain evidence="3">LMG 31523</strain>
    </source>
</reference>
<evidence type="ECO:0000259" key="1">
    <source>
        <dbReference type="SMART" id="SM00387"/>
    </source>
</evidence>
<dbReference type="InterPro" id="IPR003594">
    <property type="entry name" value="HATPase_dom"/>
</dbReference>
<accession>A0ABS5F286</accession>
<feature type="domain" description="Histidine kinase/HSP90-like ATPase" evidence="1">
    <location>
        <begin position="52"/>
        <end position="145"/>
    </location>
</feature>
<dbReference type="Proteomes" id="UP001196870">
    <property type="component" value="Unassembled WGS sequence"/>
</dbReference>
<keyword evidence="3" id="KW-1185">Reference proteome</keyword>
<proteinExistence type="predicted"/>
<dbReference type="RefSeq" id="WP_211854379.1">
    <property type="nucleotide sequence ID" value="NZ_JAAGBB010000025.1"/>
</dbReference>
<dbReference type="GO" id="GO:0016301">
    <property type="term" value="F:kinase activity"/>
    <property type="evidence" value="ECO:0007669"/>
    <property type="project" value="UniProtKB-KW"/>
</dbReference>
<keyword evidence="2" id="KW-0418">Kinase</keyword>
<dbReference type="SUPFAM" id="SSF55874">
    <property type="entry name" value="ATPase domain of HSP90 chaperone/DNA topoisomerase II/histidine kinase"/>
    <property type="match status" value="1"/>
</dbReference>
<dbReference type="InterPro" id="IPR036890">
    <property type="entry name" value="HATPase_C_sf"/>
</dbReference>
<keyword evidence="2" id="KW-0808">Transferase</keyword>
<evidence type="ECO:0000313" key="3">
    <source>
        <dbReference type="Proteomes" id="UP001196870"/>
    </source>
</evidence>
<evidence type="ECO:0000313" key="2">
    <source>
        <dbReference type="EMBL" id="MBR0666652.1"/>
    </source>
</evidence>
<organism evidence="2 3">
    <name type="scientific">Plastoroseomonas hellenica</name>
    <dbReference type="NCBI Taxonomy" id="2687306"/>
    <lineage>
        <taxon>Bacteria</taxon>
        <taxon>Pseudomonadati</taxon>
        <taxon>Pseudomonadota</taxon>
        <taxon>Alphaproteobacteria</taxon>
        <taxon>Acetobacterales</taxon>
        <taxon>Acetobacteraceae</taxon>
        <taxon>Plastoroseomonas</taxon>
    </lineage>
</organism>
<sequence>MNMPLRRHRPAHTPGMIEDRLRSICEDMRILCTDADQAIGIEISVSGACPDALADTVLHVAQIFIGNALDHGLHGRPAGRIEIRISTVYDQTALVVADDGWGLPGTLREGAGLALVRQLAARHHGHLRLLRTSRTEAVLNLHHGRLR</sequence>
<protein>
    <submittedName>
        <fullName evidence="2">Sensor histidine kinase</fullName>
    </submittedName>
</protein>
<dbReference type="Pfam" id="PF02518">
    <property type="entry name" value="HATPase_c"/>
    <property type="match status" value="1"/>
</dbReference>
<comment type="caution">
    <text evidence="2">The sequence shown here is derived from an EMBL/GenBank/DDBJ whole genome shotgun (WGS) entry which is preliminary data.</text>
</comment>
<dbReference type="Gene3D" id="3.30.565.10">
    <property type="entry name" value="Histidine kinase-like ATPase, C-terminal domain"/>
    <property type="match status" value="1"/>
</dbReference>
<dbReference type="EMBL" id="JAAGBB010000025">
    <property type="protein sequence ID" value="MBR0666652.1"/>
    <property type="molecule type" value="Genomic_DNA"/>
</dbReference>
<name>A0ABS5F286_9PROT</name>
<gene>
    <name evidence="2" type="ORF">GXW71_19995</name>
</gene>
<dbReference type="SMART" id="SM00387">
    <property type="entry name" value="HATPase_c"/>
    <property type="match status" value="1"/>
</dbReference>